<accession>A0A6N6RFZ8</accession>
<proteinExistence type="predicted"/>
<name>A0A6N6RFZ8_9FLAO</name>
<reference evidence="2 3" key="1">
    <citation type="submission" date="2019-09" db="EMBL/GenBank/DDBJ databases">
        <title>Genomes of family Cryomorphaceae.</title>
        <authorList>
            <person name="Bowman J.P."/>
        </authorList>
    </citation>
    <scope>NUCLEOTIDE SEQUENCE [LARGE SCALE GENOMIC DNA]</scope>
    <source>
        <strain evidence="2 3">LMG 25704</strain>
    </source>
</reference>
<evidence type="ECO:0000256" key="1">
    <source>
        <dbReference type="SAM" id="Phobius"/>
    </source>
</evidence>
<gene>
    <name evidence="2" type="ORF">F8C67_11845</name>
</gene>
<keyword evidence="1" id="KW-0812">Transmembrane</keyword>
<keyword evidence="3" id="KW-1185">Reference proteome</keyword>
<feature type="transmembrane region" description="Helical" evidence="1">
    <location>
        <begin position="89"/>
        <end position="109"/>
    </location>
</feature>
<evidence type="ECO:0000313" key="3">
    <source>
        <dbReference type="Proteomes" id="UP000468650"/>
    </source>
</evidence>
<protein>
    <submittedName>
        <fullName evidence="2">Uncharacterized protein</fullName>
    </submittedName>
</protein>
<dbReference type="EMBL" id="WBVO01000010">
    <property type="protein sequence ID" value="KAB2807726.1"/>
    <property type="molecule type" value="Genomic_DNA"/>
</dbReference>
<keyword evidence="1" id="KW-1133">Transmembrane helix</keyword>
<sequence length="200" mass="23431">MAWFLLFVVVLLPFFLSFFTRFYGSKNKRFVSRVWKVTLLSFGLIVFIFIIDVFNLRFSGKYTELIVYIVFEITAIVYFLKVPTNWSKIALDFALIPTYLVVLFQIVIYSPPSVFPLDDTYSISTRIEGLLACGESISITKNRLWIFVETLHSNDPCLRNVESIDVIDFSPEKLIIYIHHDGDLDSENPYRYEVENEGYW</sequence>
<feature type="transmembrane region" description="Helical" evidence="1">
    <location>
        <begin position="34"/>
        <end position="53"/>
    </location>
</feature>
<organism evidence="2 3">
    <name type="scientific">Phaeocystidibacter luteus</name>
    <dbReference type="NCBI Taxonomy" id="911197"/>
    <lineage>
        <taxon>Bacteria</taxon>
        <taxon>Pseudomonadati</taxon>
        <taxon>Bacteroidota</taxon>
        <taxon>Flavobacteriia</taxon>
        <taxon>Flavobacteriales</taxon>
        <taxon>Phaeocystidibacteraceae</taxon>
        <taxon>Phaeocystidibacter</taxon>
    </lineage>
</organism>
<evidence type="ECO:0000313" key="2">
    <source>
        <dbReference type="EMBL" id="KAB2807726.1"/>
    </source>
</evidence>
<comment type="caution">
    <text evidence="2">The sequence shown here is derived from an EMBL/GenBank/DDBJ whole genome shotgun (WGS) entry which is preliminary data.</text>
</comment>
<dbReference type="OrthoDB" id="1448297at2"/>
<feature type="transmembrane region" description="Helical" evidence="1">
    <location>
        <begin position="65"/>
        <end position="83"/>
    </location>
</feature>
<dbReference type="AlphaFoldDB" id="A0A6N6RFZ8"/>
<keyword evidence="1" id="KW-0472">Membrane</keyword>
<dbReference type="RefSeq" id="WP_151668067.1">
    <property type="nucleotide sequence ID" value="NZ_WBVO01000010.1"/>
</dbReference>
<dbReference type="Proteomes" id="UP000468650">
    <property type="component" value="Unassembled WGS sequence"/>
</dbReference>